<dbReference type="EnsemblPlants" id="Kaladp0045s0466.1.v1.1">
    <property type="protein sequence ID" value="Kaladp0045s0466.1.v1.1.CDS.1"/>
    <property type="gene ID" value="Kaladp0045s0466.v1.1"/>
</dbReference>
<accession>A0A7N0TTV2</accession>
<keyword evidence="3" id="KW-1185">Reference proteome</keyword>
<evidence type="ECO:0000259" key="1">
    <source>
        <dbReference type="PROSITE" id="PS50053"/>
    </source>
</evidence>
<dbReference type="Pfam" id="PF00240">
    <property type="entry name" value="ubiquitin"/>
    <property type="match status" value="1"/>
</dbReference>
<sequence>MRVTIVVKEHEFGLDVAKEDTFVDIKHKIEQILGASTESQTLSVLGRELVDGLDMEDYPIVVEGTRINLVIRSFEFDSRNLVRFR</sequence>
<dbReference type="Proteomes" id="UP000594263">
    <property type="component" value="Unplaced"/>
</dbReference>
<dbReference type="InterPro" id="IPR000626">
    <property type="entry name" value="Ubiquitin-like_dom"/>
</dbReference>
<organism evidence="2 3">
    <name type="scientific">Kalanchoe fedtschenkoi</name>
    <name type="common">Lavender scallops</name>
    <name type="synonym">South American air plant</name>
    <dbReference type="NCBI Taxonomy" id="63787"/>
    <lineage>
        <taxon>Eukaryota</taxon>
        <taxon>Viridiplantae</taxon>
        <taxon>Streptophyta</taxon>
        <taxon>Embryophyta</taxon>
        <taxon>Tracheophyta</taxon>
        <taxon>Spermatophyta</taxon>
        <taxon>Magnoliopsida</taxon>
        <taxon>eudicotyledons</taxon>
        <taxon>Gunneridae</taxon>
        <taxon>Pentapetalae</taxon>
        <taxon>Saxifragales</taxon>
        <taxon>Crassulaceae</taxon>
        <taxon>Kalanchoe</taxon>
    </lineage>
</organism>
<dbReference type="SUPFAM" id="SSF54236">
    <property type="entry name" value="Ubiquitin-like"/>
    <property type="match status" value="1"/>
</dbReference>
<dbReference type="AlphaFoldDB" id="A0A7N0TTV2"/>
<name>A0A7N0TTV2_KALFE</name>
<dbReference type="Gramene" id="Kaladp0045s0466.1.v1.1">
    <property type="protein sequence ID" value="Kaladp0045s0466.1.v1.1.CDS.1"/>
    <property type="gene ID" value="Kaladp0045s0466.v1.1"/>
</dbReference>
<dbReference type="PROSITE" id="PS50053">
    <property type="entry name" value="UBIQUITIN_2"/>
    <property type="match status" value="1"/>
</dbReference>
<reference evidence="2" key="1">
    <citation type="submission" date="2021-01" db="UniProtKB">
        <authorList>
            <consortium name="EnsemblPlants"/>
        </authorList>
    </citation>
    <scope>IDENTIFICATION</scope>
</reference>
<proteinExistence type="predicted"/>
<dbReference type="CDD" id="cd17039">
    <property type="entry name" value="Ubl_ubiquitin_like"/>
    <property type="match status" value="1"/>
</dbReference>
<protein>
    <recommendedName>
        <fullName evidence="1">Ubiquitin-like domain-containing protein</fullName>
    </recommendedName>
</protein>
<dbReference type="Gene3D" id="3.10.20.90">
    <property type="entry name" value="Phosphatidylinositol 3-kinase Catalytic Subunit, Chain A, domain 1"/>
    <property type="match status" value="1"/>
</dbReference>
<dbReference type="InterPro" id="IPR029071">
    <property type="entry name" value="Ubiquitin-like_domsf"/>
</dbReference>
<evidence type="ECO:0000313" key="3">
    <source>
        <dbReference type="Proteomes" id="UP000594263"/>
    </source>
</evidence>
<feature type="domain" description="Ubiquitin-like" evidence="1">
    <location>
        <begin position="3"/>
        <end position="60"/>
    </location>
</feature>
<evidence type="ECO:0000313" key="2">
    <source>
        <dbReference type="EnsemblPlants" id="Kaladp0045s0466.1.v1.1.CDS.1"/>
    </source>
</evidence>